<feature type="transmembrane region" description="Helical" evidence="1">
    <location>
        <begin position="159"/>
        <end position="178"/>
    </location>
</feature>
<dbReference type="Proteomes" id="UP000434036">
    <property type="component" value="Unassembled WGS sequence"/>
</dbReference>
<protein>
    <recommendedName>
        <fullName evidence="4">Tetratricopeptide repeat protein</fullName>
    </recommendedName>
</protein>
<evidence type="ECO:0000313" key="2">
    <source>
        <dbReference type="EMBL" id="MXQ72822.1"/>
    </source>
</evidence>
<name>A0A6N8U3U3_9FIRM</name>
<comment type="caution">
    <text evidence="2">The sequence shown here is derived from an EMBL/GenBank/DDBJ whole genome shotgun (WGS) entry which is preliminary data.</text>
</comment>
<reference evidence="2 3" key="1">
    <citation type="submission" date="2019-12" db="EMBL/GenBank/DDBJ databases">
        <authorList>
            <person name="Yang R."/>
        </authorList>
    </citation>
    <scope>NUCLEOTIDE SEQUENCE [LARGE SCALE GENOMIC DNA]</scope>
    <source>
        <strain evidence="2 3">DONG20-135</strain>
    </source>
</reference>
<dbReference type="EMBL" id="WUUQ01000001">
    <property type="protein sequence ID" value="MXQ72822.1"/>
    <property type="molecule type" value="Genomic_DNA"/>
</dbReference>
<evidence type="ECO:0000313" key="3">
    <source>
        <dbReference type="Proteomes" id="UP000434036"/>
    </source>
</evidence>
<gene>
    <name evidence="2" type="ORF">GSF08_02525</name>
</gene>
<sequence length="225" mass="26307">MSWITVAILVLFFGGGIGYFIVKRLSLNGLNAALRNKDYQSVIRQAEGSMNRKLLGEYVCDLYKLRAYVLLKDNDHVREHAKMMLYHTYSTEQHKAFLELYFHIFLNRNDLEMADLFLEEIKKLDDYLFTAYNEAAYEVLVNKRTDMIEDMERHIEAKVYHGFPLGTLVYLIAMQYLYMEDYKNAKLYFEECIDCFHPNAIYVGLAKTQIKKLNEQIAEASTASA</sequence>
<keyword evidence="1" id="KW-1133">Transmembrane helix</keyword>
<evidence type="ECO:0000256" key="1">
    <source>
        <dbReference type="SAM" id="Phobius"/>
    </source>
</evidence>
<organism evidence="2 3">
    <name type="scientific">Copranaerobaculum intestinale</name>
    <dbReference type="NCBI Taxonomy" id="2692629"/>
    <lineage>
        <taxon>Bacteria</taxon>
        <taxon>Bacillati</taxon>
        <taxon>Bacillota</taxon>
        <taxon>Erysipelotrichia</taxon>
        <taxon>Erysipelotrichales</taxon>
        <taxon>Erysipelotrichaceae</taxon>
        <taxon>Copranaerobaculum</taxon>
    </lineage>
</organism>
<evidence type="ECO:0008006" key="4">
    <source>
        <dbReference type="Google" id="ProtNLM"/>
    </source>
</evidence>
<keyword evidence="1" id="KW-0812">Transmembrane</keyword>
<proteinExistence type="predicted"/>
<accession>A0A6N8U3U3</accession>
<dbReference type="RefSeq" id="WP_160624302.1">
    <property type="nucleotide sequence ID" value="NZ_WUUQ01000001.1"/>
</dbReference>
<feature type="transmembrane region" description="Helical" evidence="1">
    <location>
        <begin position="6"/>
        <end position="22"/>
    </location>
</feature>
<keyword evidence="3" id="KW-1185">Reference proteome</keyword>
<keyword evidence="1" id="KW-0472">Membrane</keyword>
<dbReference type="AlphaFoldDB" id="A0A6N8U3U3"/>
<reference evidence="2 3" key="2">
    <citation type="submission" date="2020-01" db="EMBL/GenBank/DDBJ databases">
        <title>Clostridiaceae sp. nov. isolated from the gut of human by culturomics.</title>
        <authorList>
            <person name="Chang Y."/>
        </authorList>
    </citation>
    <scope>NUCLEOTIDE SEQUENCE [LARGE SCALE GENOMIC DNA]</scope>
    <source>
        <strain evidence="2 3">DONG20-135</strain>
    </source>
</reference>